<evidence type="ECO:0000256" key="5">
    <source>
        <dbReference type="ARBA" id="ARBA00022989"/>
    </source>
</evidence>
<evidence type="ECO:0000313" key="10">
    <source>
        <dbReference type="Proteomes" id="UP000052138"/>
    </source>
</evidence>
<protein>
    <submittedName>
        <fullName evidence="9">Potassium transporter TrkA</fullName>
    </submittedName>
</protein>
<accession>A0A0R2WWS2</accession>
<evidence type="ECO:0000256" key="1">
    <source>
        <dbReference type="ARBA" id="ARBA00004141"/>
    </source>
</evidence>
<dbReference type="Gene3D" id="3.30.70.1450">
    <property type="entry name" value="Regulator of K+ conductance, C-terminal domain"/>
    <property type="match status" value="2"/>
</dbReference>
<dbReference type="InterPro" id="IPR004680">
    <property type="entry name" value="Cit_transptr-like_dom"/>
</dbReference>
<keyword evidence="2" id="KW-0813">Transport</keyword>
<dbReference type="GO" id="GO:0008324">
    <property type="term" value="F:monoatomic cation transmembrane transporter activity"/>
    <property type="evidence" value="ECO:0007669"/>
    <property type="project" value="InterPro"/>
</dbReference>
<feature type="transmembrane region" description="Helical" evidence="7">
    <location>
        <begin position="468"/>
        <end position="488"/>
    </location>
</feature>
<evidence type="ECO:0000256" key="3">
    <source>
        <dbReference type="ARBA" id="ARBA00022692"/>
    </source>
</evidence>
<feature type="transmembrane region" description="Helical" evidence="7">
    <location>
        <begin position="522"/>
        <end position="540"/>
    </location>
</feature>
<name>A0A0R2WWS2_9GAMM</name>
<evidence type="ECO:0000256" key="4">
    <source>
        <dbReference type="ARBA" id="ARBA00022737"/>
    </source>
</evidence>
<proteinExistence type="predicted"/>
<comment type="subcellular location">
    <subcellularLocation>
        <location evidence="1">Membrane</location>
        <topology evidence="1">Multi-pass membrane protein</topology>
    </subcellularLocation>
</comment>
<feature type="domain" description="RCK C-terminal" evidence="8">
    <location>
        <begin position="197"/>
        <end position="283"/>
    </location>
</feature>
<reference evidence="9 10" key="1">
    <citation type="submission" date="2015-10" db="EMBL/GenBank/DDBJ databases">
        <title>Metagenome-Assembled Genomes uncover a global brackish microbiome.</title>
        <authorList>
            <person name="Hugerth L.W."/>
            <person name="Larsson J."/>
            <person name="Alneberg J."/>
            <person name="Lindh M.V."/>
            <person name="Legrand C."/>
            <person name="Pinhassi J."/>
            <person name="Andersson A.F."/>
        </authorList>
    </citation>
    <scope>NUCLEOTIDE SEQUENCE [LARGE SCALE GENOMIC DNA]</scope>
    <source>
        <strain evidence="9">BACL3 MAG-120924-bin41</strain>
    </source>
</reference>
<evidence type="ECO:0000259" key="8">
    <source>
        <dbReference type="PROSITE" id="PS51202"/>
    </source>
</evidence>
<sequence length="585" mass="62127">MFVLVCLLILLVWGRWRYDVVALGALFTAALFGLVPQSQLFAGFGNPATITVVLVLIVSFGLSRSGAVEFVTSAIEPLSSRPSLHIAVLSFIAAFLSMFMNNVGALALLMPIAIQSTNKAGRSPASVLMPLSFGSILGGLVTLIGTPPNILIANYREEVTGQAFTMFDFAPVGGGVALAGIVFMLVFGSKLVKVRKQAAGSEGFDIERYLFEAKVGEDSDFVGQPVGELKNALEAQKMDLVTLQSKRQVSPVVNRRQLLRSGDILVLQGSQEDIDGFTTEHKFALVSAENSTRELLHSADSQMLEIVVTPRSPLVGRTPAESRFNRRYGVNLLAASRSGTPHRSRLRDFVIRVGDVLLLHGDEDALQDAITKLACYPLATRSLDLKRGENSLPALIIFVAAIASTAVGLVSIQLALGLACVAMVLRSIVPVRELYDGVDWPVVVLLGALIPLGSALETTGATQVLVGGILNIAGDYSPVLLLTLILVVTMTVSDVLNNAATAILMAPIAYSIATTLGLNPDTFLMAVAIGASCAFLTPIGHQNNALIMGPGGYEFGDYWRVGLPLEVVIVAVAIPLLLLVWPLAG</sequence>
<dbReference type="Pfam" id="PF03600">
    <property type="entry name" value="CitMHS"/>
    <property type="match status" value="1"/>
</dbReference>
<evidence type="ECO:0000256" key="2">
    <source>
        <dbReference type="ARBA" id="ARBA00022448"/>
    </source>
</evidence>
<gene>
    <name evidence="9" type="ORF">ABS30_06025</name>
</gene>
<keyword evidence="4" id="KW-0677">Repeat</keyword>
<feature type="transmembrane region" description="Helical" evidence="7">
    <location>
        <begin position="392"/>
        <end position="425"/>
    </location>
</feature>
<feature type="transmembrane region" description="Helical" evidence="7">
    <location>
        <begin position="495"/>
        <end position="516"/>
    </location>
</feature>
<feature type="transmembrane region" description="Helical" evidence="7">
    <location>
        <begin position="561"/>
        <end position="584"/>
    </location>
</feature>
<dbReference type="Pfam" id="PF02080">
    <property type="entry name" value="TrkA_C"/>
    <property type="match status" value="1"/>
</dbReference>
<keyword evidence="5 7" id="KW-1133">Transmembrane helix</keyword>
<feature type="transmembrane region" description="Helical" evidence="7">
    <location>
        <begin position="41"/>
        <end position="63"/>
    </location>
</feature>
<evidence type="ECO:0000256" key="6">
    <source>
        <dbReference type="ARBA" id="ARBA00023136"/>
    </source>
</evidence>
<dbReference type="GO" id="GO:0005886">
    <property type="term" value="C:plasma membrane"/>
    <property type="evidence" value="ECO:0007669"/>
    <property type="project" value="TreeGrafter"/>
</dbReference>
<dbReference type="EMBL" id="LIDJ01000166">
    <property type="protein sequence ID" value="KRP28306.1"/>
    <property type="molecule type" value="Genomic_DNA"/>
</dbReference>
<keyword evidence="3 7" id="KW-0812">Transmembrane</keyword>
<feature type="transmembrane region" description="Helical" evidence="7">
    <location>
        <begin position="84"/>
        <end position="114"/>
    </location>
</feature>
<organism evidence="9 10">
    <name type="scientific">OM182 bacterium BACL3 MAG-120924-bin41</name>
    <dbReference type="NCBI Taxonomy" id="1655632"/>
    <lineage>
        <taxon>Bacteria</taxon>
        <taxon>Pseudomonadati</taxon>
        <taxon>Pseudomonadota</taxon>
        <taxon>Gammaproteobacteria</taxon>
        <taxon>OMG group</taxon>
        <taxon>OM182 clade</taxon>
    </lineage>
</organism>
<keyword evidence="6 7" id="KW-0472">Membrane</keyword>
<dbReference type="GO" id="GO:0006813">
    <property type="term" value="P:potassium ion transport"/>
    <property type="evidence" value="ECO:0007669"/>
    <property type="project" value="InterPro"/>
</dbReference>
<dbReference type="InterPro" id="IPR051679">
    <property type="entry name" value="DASS-Related_Transporters"/>
</dbReference>
<dbReference type="InterPro" id="IPR006037">
    <property type="entry name" value="RCK_C"/>
</dbReference>
<evidence type="ECO:0000256" key="7">
    <source>
        <dbReference type="SAM" id="Phobius"/>
    </source>
</evidence>
<feature type="transmembrane region" description="Helical" evidence="7">
    <location>
        <begin position="166"/>
        <end position="187"/>
    </location>
</feature>
<feature type="transmembrane region" description="Helical" evidence="7">
    <location>
        <begin position="126"/>
        <end position="145"/>
    </location>
</feature>
<dbReference type="PANTHER" id="PTHR43652">
    <property type="entry name" value="BASIC AMINO ACID ANTIPORTER YFCC-RELATED"/>
    <property type="match status" value="1"/>
</dbReference>
<dbReference type="AlphaFoldDB" id="A0A0R2WWS2"/>
<dbReference type="InterPro" id="IPR036721">
    <property type="entry name" value="RCK_C_sf"/>
</dbReference>
<dbReference type="Proteomes" id="UP000052138">
    <property type="component" value="Unassembled WGS sequence"/>
</dbReference>
<feature type="domain" description="RCK C-terminal" evidence="8">
    <location>
        <begin position="290"/>
        <end position="376"/>
    </location>
</feature>
<evidence type="ECO:0000313" key="9">
    <source>
        <dbReference type="EMBL" id="KRP28306.1"/>
    </source>
</evidence>
<dbReference type="SUPFAM" id="SSF116726">
    <property type="entry name" value="TrkA C-terminal domain-like"/>
    <property type="match status" value="2"/>
</dbReference>
<dbReference type="PROSITE" id="PS51202">
    <property type="entry name" value="RCK_C"/>
    <property type="match status" value="2"/>
</dbReference>
<dbReference type="PANTHER" id="PTHR43652:SF2">
    <property type="entry name" value="BASIC AMINO ACID ANTIPORTER YFCC-RELATED"/>
    <property type="match status" value="1"/>
</dbReference>
<comment type="caution">
    <text evidence="9">The sequence shown here is derived from an EMBL/GenBank/DDBJ whole genome shotgun (WGS) entry which is preliminary data.</text>
</comment>